<dbReference type="EMBL" id="CM040456">
    <property type="protein sequence ID" value="MCI4376570.1"/>
    <property type="molecule type" value="Genomic_DNA"/>
</dbReference>
<sequence length="88" mass="9864">MVSALQPSPLVTLRSLVCSLRMETVSCFVESVAASQLQGPQFDPELRLLWSGVSMHILHVFAWVSSWFSCFLLSGHTRLRDKGENLTQ</sequence>
<evidence type="ECO:0000313" key="2">
    <source>
        <dbReference type="Proteomes" id="UP000829447"/>
    </source>
</evidence>
<dbReference type="Proteomes" id="UP000829447">
    <property type="component" value="Linkage Group LG3"/>
</dbReference>
<accession>A0ACC5WD43</accession>
<organism evidence="1 2">
    <name type="scientific">Pangasianodon gigas</name>
    <name type="common">Mekong giant catfish</name>
    <name type="synonym">Pangasius gigas</name>
    <dbReference type="NCBI Taxonomy" id="30993"/>
    <lineage>
        <taxon>Eukaryota</taxon>
        <taxon>Metazoa</taxon>
        <taxon>Chordata</taxon>
        <taxon>Craniata</taxon>
        <taxon>Vertebrata</taxon>
        <taxon>Euteleostomi</taxon>
        <taxon>Actinopterygii</taxon>
        <taxon>Neopterygii</taxon>
        <taxon>Teleostei</taxon>
        <taxon>Ostariophysi</taxon>
        <taxon>Siluriformes</taxon>
        <taxon>Pangasiidae</taxon>
        <taxon>Pangasianodon</taxon>
    </lineage>
</organism>
<protein>
    <submittedName>
        <fullName evidence="1">Uncharacterized protein</fullName>
    </submittedName>
</protein>
<gene>
    <name evidence="1" type="ORF">PGIGA_G00189960</name>
</gene>
<reference evidence="1 2" key="1">
    <citation type="journal article" date="2022" name="bioRxiv">
        <title>An ancient truncated duplication of the anti-Mullerian hormone receptor type 2 gene is a potential conserved master sex determinant in the Pangasiidae catfish family.</title>
        <authorList>
            <person name="Wen M."/>
            <person name="Pan Q."/>
            <person name="Jouanno E."/>
            <person name="Montfort J."/>
            <person name="Zahm M."/>
            <person name="Cabau C."/>
            <person name="Klopp C."/>
            <person name="Iampietro C."/>
            <person name="Roques C."/>
            <person name="Bouchez O."/>
            <person name="Castinel A."/>
            <person name="Donnadieu C."/>
            <person name="Parrinello H."/>
            <person name="Poncet C."/>
            <person name="Belmonte E."/>
            <person name="Gautier V."/>
            <person name="Avarre J.-C."/>
            <person name="Dugue R."/>
            <person name="Gustiano R."/>
            <person name="Ha T.T.T."/>
            <person name="Campet M."/>
            <person name="Sriphairoj K."/>
            <person name="Ribolli J."/>
            <person name="de Almeida F.L."/>
            <person name="Desvignes T."/>
            <person name="Postlethwait J.H."/>
            <person name="Bucao C.F."/>
            <person name="Robinson-Rechavi M."/>
            <person name="Bobe J."/>
            <person name="Herpin A."/>
            <person name="Guiguen Y."/>
        </authorList>
    </citation>
    <scope>NUCLEOTIDE SEQUENCE [LARGE SCALE GENOMIC DNA]</scope>
    <source>
        <strain evidence="1">YG-Dec2019</strain>
    </source>
</reference>
<comment type="caution">
    <text evidence="1">The sequence shown here is derived from an EMBL/GenBank/DDBJ whole genome shotgun (WGS) entry which is preliminary data.</text>
</comment>
<keyword evidence="2" id="KW-1185">Reference proteome</keyword>
<evidence type="ECO:0000313" key="1">
    <source>
        <dbReference type="EMBL" id="MCI4376570.1"/>
    </source>
</evidence>
<name>A0ACC5WD43_PANGG</name>
<proteinExistence type="predicted"/>
<feature type="non-terminal residue" evidence="1">
    <location>
        <position position="88"/>
    </location>
</feature>